<protein>
    <submittedName>
        <fullName evidence="2">Uncharacterized protein</fullName>
    </submittedName>
</protein>
<dbReference type="KEGG" id="lpan:LPMP_344880"/>
<dbReference type="GeneID" id="22578993"/>
<feature type="compositionally biased region" description="Basic and acidic residues" evidence="1">
    <location>
        <begin position="459"/>
        <end position="472"/>
    </location>
</feature>
<organism evidence="2 3">
    <name type="scientific">Leishmania panamensis</name>
    <dbReference type="NCBI Taxonomy" id="5679"/>
    <lineage>
        <taxon>Eukaryota</taxon>
        <taxon>Discoba</taxon>
        <taxon>Euglenozoa</taxon>
        <taxon>Kinetoplastea</taxon>
        <taxon>Metakinetoplastina</taxon>
        <taxon>Trypanosomatida</taxon>
        <taxon>Trypanosomatidae</taxon>
        <taxon>Leishmaniinae</taxon>
        <taxon>Leishmania</taxon>
        <taxon>Leishmania guyanensis species complex</taxon>
    </lineage>
</organism>
<feature type="region of interest" description="Disordered" evidence="1">
    <location>
        <begin position="545"/>
        <end position="645"/>
    </location>
</feature>
<dbReference type="Proteomes" id="UP000063063">
    <property type="component" value="Chromosome 34"/>
</dbReference>
<feature type="compositionally biased region" description="Low complexity" evidence="1">
    <location>
        <begin position="125"/>
        <end position="163"/>
    </location>
</feature>
<dbReference type="AlphaFoldDB" id="A0A088SJX4"/>
<keyword evidence="3" id="KW-1185">Reference proteome</keyword>
<feature type="region of interest" description="Disordered" evidence="1">
    <location>
        <begin position="74"/>
        <end position="180"/>
    </location>
</feature>
<evidence type="ECO:0000313" key="3">
    <source>
        <dbReference type="Proteomes" id="UP000063063"/>
    </source>
</evidence>
<feature type="region of interest" description="Disordered" evidence="1">
    <location>
        <begin position="503"/>
        <end position="529"/>
    </location>
</feature>
<feature type="compositionally biased region" description="Polar residues" evidence="1">
    <location>
        <begin position="546"/>
        <end position="563"/>
    </location>
</feature>
<name>A0A088SJX4_LEIPA</name>
<feature type="compositionally biased region" description="Polar residues" evidence="1">
    <location>
        <begin position="594"/>
        <end position="604"/>
    </location>
</feature>
<accession>A0A088SJX4</accession>
<dbReference type="OrthoDB" id="273833at2759"/>
<feature type="compositionally biased region" description="Polar residues" evidence="1">
    <location>
        <begin position="82"/>
        <end position="93"/>
    </location>
</feature>
<evidence type="ECO:0000256" key="1">
    <source>
        <dbReference type="SAM" id="MobiDB-lite"/>
    </source>
</evidence>
<reference evidence="2 3" key="1">
    <citation type="journal article" date="2015" name="Sci. Rep.">
        <title>The genome of Leishmania panamensis: insights into genomics of the L. (Viannia) subgenus.</title>
        <authorList>
            <person name="Llanes A."/>
            <person name="Restrepo C.M."/>
            <person name="Vecchio G.D."/>
            <person name="Anguizola F.J."/>
            <person name="Lleonart R."/>
        </authorList>
    </citation>
    <scope>NUCLEOTIDE SEQUENCE [LARGE SCALE GENOMIC DNA]</scope>
    <source>
        <strain evidence="2 3">MHOM/PA/94/PSC-1</strain>
    </source>
</reference>
<proteinExistence type="predicted"/>
<gene>
    <name evidence="2" type="ORF">LPMP_344880</name>
</gene>
<evidence type="ECO:0000313" key="2">
    <source>
        <dbReference type="EMBL" id="AIO02107.1"/>
    </source>
</evidence>
<feature type="region of interest" description="Disordered" evidence="1">
    <location>
        <begin position="193"/>
        <end position="214"/>
    </location>
</feature>
<feature type="compositionally biased region" description="Polar residues" evidence="1">
    <location>
        <begin position="503"/>
        <end position="512"/>
    </location>
</feature>
<feature type="compositionally biased region" description="Basic and acidic residues" evidence="1">
    <location>
        <begin position="111"/>
        <end position="122"/>
    </location>
</feature>
<dbReference type="EMBL" id="CP009403">
    <property type="protein sequence ID" value="AIO02107.1"/>
    <property type="molecule type" value="Genomic_DNA"/>
</dbReference>
<dbReference type="VEuPathDB" id="TriTrypDB:LPMP_344880"/>
<dbReference type="VEuPathDB" id="TriTrypDB:LPAL13_340056700"/>
<dbReference type="eggNOG" id="ENOG502SHKJ">
    <property type="taxonomic scope" value="Eukaryota"/>
</dbReference>
<feature type="region of interest" description="Disordered" evidence="1">
    <location>
        <begin position="399"/>
        <end position="472"/>
    </location>
</feature>
<dbReference type="RefSeq" id="XP_010702907.1">
    <property type="nucleotide sequence ID" value="XM_010704605.1"/>
</dbReference>
<sequence>MEVISNGHGEQVDAVTGFRRFPNTPHMTHIVFRPSKSVAAPSTSVVSPSTLGIHNTYKGLTPNALVPRGGYKGPVVDEFPSRPQTPRSTNSIASLPPLLPADRPSVGPSEAFRERGVEHFREWVTGSTRSSTSTSDSGNTATAAANDHAPSSLELASASAQAPTRGTESDQRRPSITAPPGTLALEKIGCVSSDHGPSVSLSPESLHFARSPNSKSPFISAPALEVPTEATVDAALHRLRDALAQAQCMLDKSRVSGGARALPPPPTMPSEFTEPAQHQEHTAAFPTPTFICGSTGGEMMQEDSLDCVSPLLSTHAALHTSPSTEQRVSPLLATSFTFPIAKTPDVAAVPDETRFMVLCTVTHPSAILNRRLRHRGPVARASQEGLGRLSTHSLFPTCAEAGARGTSPRRIAEVQRSSVSVGASPLTPLMTTVREPQRSPSPNAGSDGHPSSRASTQRRPTERSVRRLLHKDPSLIPGLAEFLRAGNPNGFSSLNAATHTKTSTLANASSSARGPHRRPGPPVAAASASTVPLGHAPQLLLRRDSSVTAQSQTDCAVTSSSHLPYTPTEGSAAVMDVSPRRERARARRIDSIPSYAQPTLSWLSKGSEASADEFPVSRVASPQTSPLKDLAAAPCEGALSQHEIQ</sequence>